<evidence type="ECO:0000313" key="3">
    <source>
        <dbReference type="Proteomes" id="UP000046392"/>
    </source>
</evidence>
<dbReference type="PROSITE" id="PS50097">
    <property type="entry name" value="BTB"/>
    <property type="match status" value="1"/>
</dbReference>
<dbReference type="AlphaFoldDB" id="A0A0N5C4K5"/>
<feature type="region of interest" description="Disordered" evidence="1">
    <location>
        <begin position="128"/>
        <end position="195"/>
    </location>
</feature>
<feature type="compositionally biased region" description="Basic residues" evidence="1">
    <location>
        <begin position="144"/>
        <end position="182"/>
    </location>
</feature>
<dbReference type="SUPFAM" id="SSF54695">
    <property type="entry name" value="POZ domain"/>
    <property type="match status" value="1"/>
</dbReference>
<evidence type="ECO:0000313" key="4">
    <source>
        <dbReference type="WBParaSite" id="SPAL_0001288600.1"/>
    </source>
</evidence>
<keyword evidence="3" id="KW-1185">Reference proteome</keyword>
<dbReference type="SMART" id="SM00225">
    <property type="entry name" value="BTB"/>
    <property type="match status" value="1"/>
</dbReference>
<protein>
    <submittedName>
        <fullName evidence="4">BTB domain-containing protein</fullName>
    </submittedName>
</protein>
<dbReference type="Gene3D" id="3.30.710.10">
    <property type="entry name" value="Potassium Channel Kv1.1, Chain A"/>
    <property type="match status" value="1"/>
</dbReference>
<feature type="compositionally biased region" description="Polar residues" evidence="1">
    <location>
        <begin position="186"/>
        <end position="195"/>
    </location>
</feature>
<evidence type="ECO:0000256" key="1">
    <source>
        <dbReference type="SAM" id="MobiDB-lite"/>
    </source>
</evidence>
<dbReference type="InterPro" id="IPR000210">
    <property type="entry name" value="BTB/POZ_dom"/>
</dbReference>
<reference evidence="4" key="1">
    <citation type="submission" date="2017-02" db="UniProtKB">
        <authorList>
            <consortium name="WormBaseParasite"/>
        </authorList>
    </citation>
    <scope>IDENTIFICATION</scope>
</reference>
<dbReference type="Pfam" id="PF00651">
    <property type="entry name" value="BTB"/>
    <property type="match status" value="1"/>
</dbReference>
<accession>A0A0N5C4K5</accession>
<dbReference type="WBParaSite" id="SPAL_0001288600.1">
    <property type="protein sequence ID" value="SPAL_0001288600.1"/>
    <property type="gene ID" value="SPAL_0001288600"/>
</dbReference>
<dbReference type="STRING" id="174720.A0A0N5C4K5"/>
<dbReference type="Proteomes" id="UP000046392">
    <property type="component" value="Unplaced"/>
</dbReference>
<name>A0A0N5C4K5_STREA</name>
<organism evidence="3 4">
    <name type="scientific">Strongyloides papillosus</name>
    <name type="common">Intestinal threadworm</name>
    <dbReference type="NCBI Taxonomy" id="174720"/>
    <lineage>
        <taxon>Eukaryota</taxon>
        <taxon>Metazoa</taxon>
        <taxon>Ecdysozoa</taxon>
        <taxon>Nematoda</taxon>
        <taxon>Chromadorea</taxon>
        <taxon>Rhabditida</taxon>
        <taxon>Tylenchina</taxon>
        <taxon>Panagrolaimomorpha</taxon>
        <taxon>Strongyloidoidea</taxon>
        <taxon>Strongyloididae</taxon>
        <taxon>Strongyloides</taxon>
    </lineage>
</organism>
<sequence>MKSATKSTNSSDMKQSKDILDKLYVDFKLQNLQSCDIKIVLNGKEHIFAHKILLEAHSNFFKNEIEDKKAIVVLNDPKVTLKLMKLMLKFLYKGKVNVDMKKYLESFKDLAKKLEINTLYDKLSEVQSDPSGSIKEANKMRSDKKTRKSTKSKNKEGRKTKKASSKRSTLKSSASRRKRGAKKPTTLKSTIMNCH</sequence>
<proteinExistence type="predicted"/>
<dbReference type="InterPro" id="IPR011333">
    <property type="entry name" value="SKP1/BTB/POZ_sf"/>
</dbReference>
<feature type="domain" description="BTB" evidence="2">
    <location>
        <begin position="35"/>
        <end position="100"/>
    </location>
</feature>
<evidence type="ECO:0000259" key="2">
    <source>
        <dbReference type="PROSITE" id="PS50097"/>
    </source>
</evidence>